<gene>
    <name evidence="3" type="ORF">GCM10011354_02590</name>
</gene>
<dbReference type="CDD" id="cd02966">
    <property type="entry name" value="TlpA_like_family"/>
    <property type="match status" value="1"/>
</dbReference>
<dbReference type="InterPro" id="IPR036249">
    <property type="entry name" value="Thioredoxin-like_sf"/>
</dbReference>
<dbReference type="GO" id="GO:0016491">
    <property type="term" value="F:oxidoreductase activity"/>
    <property type="evidence" value="ECO:0007669"/>
    <property type="project" value="InterPro"/>
</dbReference>
<dbReference type="EMBL" id="BMHA01000001">
    <property type="protein sequence ID" value="GGI03093.1"/>
    <property type="molecule type" value="Genomic_DNA"/>
</dbReference>
<keyword evidence="1" id="KW-1133">Transmembrane helix</keyword>
<reference evidence="3" key="2">
    <citation type="submission" date="2020-09" db="EMBL/GenBank/DDBJ databases">
        <authorList>
            <person name="Sun Q."/>
            <person name="Zhou Y."/>
        </authorList>
    </citation>
    <scope>NUCLEOTIDE SEQUENCE</scope>
    <source>
        <strain evidence="3">CGMCC 1.14988</strain>
    </source>
</reference>
<keyword evidence="1" id="KW-0472">Membrane</keyword>
<evidence type="ECO:0000313" key="4">
    <source>
        <dbReference type="Proteomes" id="UP000650511"/>
    </source>
</evidence>
<dbReference type="OrthoDB" id="128449at2"/>
<name>A0A8J3A7P9_9ACTN</name>
<dbReference type="InterPro" id="IPR013740">
    <property type="entry name" value="Redoxin"/>
</dbReference>
<dbReference type="Pfam" id="PF08534">
    <property type="entry name" value="Redoxin"/>
    <property type="match status" value="1"/>
</dbReference>
<dbReference type="PANTHER" id="PTHR42852">
    <property type="entry name" value="THIOL:DISULFIDE INTERCHANGE PROTEIN DSBE"/>
    <property type="match status" value="1"/>
</dbReference>
<feature type="transmembrane region" description="Helical" evidence="1">
    <location>
        <begin position="21"/>
        <end position="42"/>
    </location>
</feature>
<proteinExistence type="predicted"/>
<keyword evidence="4" id="KW-1185">Reference proteome</keyword>
<protein>
    <recommendedName>
        <fullName evidence="2">Thioredoxin domain-containing protein</fullName>
    </recommendedName>
</protein>
<dbReference type="RefSeq" id="WP_130648295.1">
    <property type="nucleotide sequence ID" value="NZ_BMHA01000001.1"/>
</dbReference>
<dbReference type="AlphaFoldDB" id="A0A8J3A7P9"/>
<dbReference type="PANTHER" id="PTHR42852:SF13">
    <property type="entry name" value="PROTEIN DIPZ"/>
    <property type="match status" value="1"/>
</dbReference>
<dbReference type="Proteomes" id="UP000650511">
    <property type="component" value="Unassembled WGS sequence"/>
</dbReference>
<feature type="domain" description="Thioredoxin" evidence="2">
    <location>
        <begin position="59"/>
        <end position="220"/>
    </location>
</feature>
<sequence length="221" mass="22683">MPSTVTRKRPPARTSTKPSRLPLVLGALAVLGVAILIAVFTANDASSAVTVEDVAGSPSVVTDPLPDFGGDTAADPALGQRAPQVDGQAIEGGGAVTIGAGNGPELLVFLASWCPACQAELPELVGWLDGGNLPDEVALTAVVTGLDNTRPNWPPTDWLEREGYTGETIVDDAEGTIAGAYGMSGTPFWVALDAEGQVVARASGRLEMHQVQQMADVLAQG</sequence>
<evidence type="ECO:0000313" key="3">
    <source>
        <dbReference type="EMBL" id="GGI03093.1"/>
    </source>
</evidence>
<organism evidence="3 4">
    <name type="scientific">Egicoccus halophilus</name>
    <dbReference type="NCBI Taxonomy" id="1670830"/>
    <lineage>
        <taxon>Bacteria</taxon>
        <taxon>Bacillati</taxon>
        <taxon>Actinomycetota</taxon>
        <taxon>Nitriliruptoria</taxon>
        <taxon>Egicoccales</taxon>
        <taxon>Egicoccaceae</taxon>
        <taxon>Egicoccus</taxon>
    </lineage>
</organism>
<keyword evidence="1" id="KW-0812">Transmembrane</keyword>
<dbReference type="InterPro" id="IPR013766">
    <property type="entry name" value="Thioredoxin_domain"/>
</dbReference>
<dbReference type="Gene3D" id="3.40.30.10">
    <property type="entry name" value="Glutaredoxin"/>
    <property type="match status" value="1"/>
</dbReference>
<dbReference type="PROSITE" id="PS51352">
    <property type="entry name" value="THIOREDOXIN_2"/>
    <property type="match status" value="1"/>
</dbReference>
<evidence type="ECO:0000259" key="2">
    <source>
        <dbReference type="PROSITE" id="PS51352"/>
    </source>
</evidence>
<reference evidence="3" key="1">
    <citation type="journal article" date="2014" name="Int. J. Syst. Evol. Microbiol.">
        <title>Complete genome sequence of Corynebacterium casei LMG S-19264T (=DSM 44701T), isolated from a smear-ripened cheese.</title>
        <authorList>
            <consortium name="US DOE Joint Genome Institute (JGI-PGF)"/>
            <person name="Walter F."/>
            <person name="Albersmeier A."/>
            <person name="Kalinowski J."/>
            <person name="Ruckert C."/>
        </authorList>
    </citation>
    <scope>NUCLEOTIDE SEQUENCE</scope>
    <source>
        <strain evidence="3">CGMCC 1.14988</strain>
    </source>
</reference>
<comment type="caution">
    <text evidence="3">The sequence shown here is derived from an EMBL/GenBank/DDBJ whole genome shotgun (WGS) entry which is preliminary data.</text>
</comment>
<accession>A0A8J3A7P9</accession>
<dbReference type="SUPFAM" id="SSF52833">
    <property type="entry name" value="Thioredoxin-like"/>
    <property type="match status" value="1"/>
</dbReference>
<dbReference type="InterPro" id="IPR050553">
    <property type="entry name" value="Thioredoxin_ResA/DsbE_sf"/>
</dbReference>
<evidence type="ECO:0000256" key="1">
    <source>
        <dbReference type="SAM" id="Phobius"/>
    </source>
</evidence>